<dbReference type="EMBL" id="JBHTHU010000005">
    <property type="protein sequence ID" value="MFD0750270.1"/>
    <property type="molecule type" value="Genomic_DNA"/>
</dbReference>
<dbReference type="SUPFAM" id="SSF49464">
    <property type="entry name" value="Carboxypeptidase regulatory domain-like"/>
    <property type="match status" value="1"/>
</dbReference>
<evidence type="ECO:0000256" key="1">
    <source>
        <dbReference type="SAM" id="MobiDB-lite"/>
    </source>
</evidence>
<keyword evidence="2" id="KW-0732">Signal</keyword>
<evidence type="ECO:0000313" key="5">
    <source>
        <dbReference type="Proteomes" id="UP001596958"/>
    </source>
</evidence>
<dbReference type="Pfam" id="PF13620">
    <property type="entry name" value="CarboxypepD_reg"/>
    <property type="match status" value="1"/>
</dbReference>
<evidence type="ECO:0000313" key="4">
    <source>
        <dbReference type="EMBL" id="MFD0750270.1"/>
    </source>
</evidence>
<dbReference type="Gene3D" id="2.60.40.1120">
    <property type="entry name" value="Carboxypeptidase-like, regulatory domain"/>
    <property type="match status" value="1"/>
</dbReference>
<dbReference type="InterPro" id="IPR008969">
    <property type="entry name" value="CarboxyPept-like_regulatory"/>
</dbReference>
<dbReference type="PROSITE" id="PS51257">
    <property type="entry name" value="PROKAR_LIPOPROTEIN"/>
    <property type="match status" value="1"/>
</dbReference>
<dbReference type="RefSeq" id="WP_377099382.1">
    <property type="nucleotide sequence ID" value="NZ_JBHTHU010000005.1"/>
</dbReference>
<protein>
    <submittedName>
        <fullName evidence="4">Outer membrane beta-barrel protein</fullName>
    </submittedName>
</protein>
<sequence>MKTLINLAFLLLIFSCRSFAQAPAARARRQEPLPPPLTSRQVSGVVKDAKGEIIVGAVVTLKSTTDSLVAATNEDGIFIFKEVKQATFLLEVKALGNLPYIKRYLNNDVAQRIVLDPVLMKNQENLLDEVKIDGSPSIVYKVDTVEYRAADYKVRPNATLDELLKKMEGMEVGTDGSLTHQGQNITRAKLNGKEYSGGNVAQAIQNLPADIIEKVQIVDDYGDQAARTGVKDGDPQKILNVTTRADRSVGTTGRLTTQYGSNDRYNGQLFLQRLNGNRQLGVIANFRNTVNGVASTGDTGGGGGGGSGGTTKTASPTLNYRDQWNKKTQVVGSYAYTYSNNNVINKSFGQRFSAIAVSPGTFINDQSSGSLSNGHRAAFEIDYDLDSANYMQINPTFNTTSSNSVSNSLSDNVNNYTTTGFEHKLVKSVTSSINNNSSFGLTALYLHTFKKPKRNVSVQLSVNRSQTDGSTDANTHTKNYADTTQNTLLADSLSHVLTDRKSDNTTYRATLTYVEPLSKNALLQFAGETRYAVYDNTALTDTVKADGTVVRNPSMDNIYNYSIHETRLSLNYRYNAEKYNLSLGAAVVPFALNGSKINNSTGLFEPTTRTYTRIIPVLRYNYNFSRTEKLQITYTGRNSEPNFSQIQPFIDRSNPNNVIIGNPDLKPTFTHSINTSYNNYLANAKLNFSITLNGSLIDNQVSTNTFIKPVPIGNGKNRSISEVHYVNISGAKQYSSRYNFSKSFDNRAYVLAVNGSIDYNFGYGMSEGIRYNTTTWNISQRFGPQINPAEWIEFNPYYEYRLQRTFSTAAKATATSLQTNSFVVTSKMYFFKTFQVNYRVSKSFVTGLANNNTKPLIINAGFEKEFFARRNLVLTFNIFDLLHQNNFVQQTVSSQGVTNTLSNALSRYFLFGLRLNLQKWSGRPQRGGRVLERRGDGSFIY</sequence>
<proteinExistence type="predicted"/>
<dbReference type="Proteomes" id="UP001596958">
    <property type="component" value="Unassembled WGS sequence"/>
</dbReference>
<accession>A0ABW2YWZ9</accession>
<feature type="compositionally biased region" description="Gly residues" evidence="1">
    <location>
        <begin position="298"/>
        <end position="309"/>
    </location>
</feature>
<dbReference type="InterPro" id="IPR041700">
    <property type="entry name" value="OMP_b-brl_3"/>
</dbReference>
<gene>
    <name evidence="4" type="ORF">ACFQZS_08970</name>
</gene>
<keyword evidence="5" id="KW-1185">Reference proteome</keyword>
<evidence type="ECO:0000256" key="2">
    <source>
        <dbReference type="SAM" id="SignalP"/>
    </source>
</evidence>
<comment type="caution">
    <text evidence="4">The sequence shown here is derived from an EMBL/GenBank/DDBJ whole genome shotgun (WGS) entry which is preliminary data.</text>
</comment>
<evidence type="ECO:0000259" key="3">
    <source>
        <dbReference type="Pfam" id="PF14905"/>
    </source>
</evidence>
<dbReference type="Pfam" id="PF14905">
    <property type="entry name" value="OMP_b-brl_3"/>
    <property type="match status" value="1"/>
</dbReference>
<feature type="chain" id="PRO_5045063942" evidence="2">
    <location>
        <begin position="21"/>
        <end position="941"/>
    </location>
</feature>
<dbReference type="SUPFAM" id="SSF56935">
    <property type="entry name" value="Porins"/>
    <property type="match status" value="1"/>
</dbReference>
<feature type="domain" description="Outer membrane protein beta-barrel" evidence="3">
    <location>
        <begin position="447"/>
        <end position="913"/>
    </location>
</feature>
<feature type="signal peptide" evidence="2">
    <location>
        <begin position="1"/>
        <end position="20"/>
    </location>
</feature>
<organism evidence="4 5">
    <name type="scientific">Mucilaginibacter calamicampi</name>
    <dbReference type="NCBI Taxonomy" id="1302352"/>
    <lineage>
        <taxon>Bacteria</taxon>
        <taxon>Pseudomonadati</taxon>
        <taxon>Bacteroidota</taxon>
        <taxon>Sphingobacteriia</taxon>
        <taxon>Sphingobacteriales</taxon>
        <taxon>Sphingobacteriaceae</taxon>
        <taxon>Mucilaginibacter</taxon>
    </lineage>
</organism>
<name>A0ABW2YWZ9_9SPHI</name>
<reference evidence="5" key="1">
    <citation type="journal article" date="2019" name="Int. J. Syst. Evol. Microbiol.">
        <title>The Global Catalogue of Microorganisms (GCM) 10K type strain sequencing project: providing services to taxonomists for standard genome sequencing and annotation.</title>
        <authorList>
            <consortium name="The Broad Institute Genomics Platform"/>
            <consortium name="The Broad Institute Genome Sequencing Center for Infectious Disease"/>
            <person name="Wu L."/>
            <person name="Ma J."/>
        </authorList>
    </citation>
    <scope>NUCLEOTIDE SEQUENCE [LARGE SCALE GENOMIC DNA]</scope>
    <source>
        <strain evidence="5">CCUG 63418</strain>
    </source>
</reference>
<feature type="region of interest" description="Disordered" evidence="1">
    <location>
        <begin position="296"/>
        <end position="317"/>
    </location>
</feature>